<feature type="region of interest" description="Disordered" evidence="1">
    <location>
        <begin position="37"/>
        <end position="65"/>
    </location>
</feature>
<dbReference type="Proteomes" id="UP000269945">
    <property type="component" value="Unassembled WGS sequence"/>
</dbReference>
<dbReference type="Pfam" id="PF01352">
    <property type="entry name" value="KRAB"/>
    <property type="match status" value="1"/>
</dbReference>
<dbReference type="EMBL" id="CYRY02008777">
    <property type="protein sequence ID" value="VCW77417.1"/>
    <property type="molecule type" value="Genomic_DNA"/>
</dbReference>
<gene>
    <name evidence="3" type="ORF">BN2614_LOCUS2</name>
</gene>
<feature type="domain" description="KRAB" evidence="2">
    <location>
        <begin position="1"/>
        <end position="62"/>
    </location>
</feature>
<feature type="region of interest" description="Disordered" evidence="1">
    <location>
        <begin position="126"/>
        <end position="189"/>
    </location>
</feature>
<evidence type="ECO:0000259" key="2">
    <source>
        <dbReference type="PROSITE" id="PS50805"/>
    </source>
</evidence>
<evidence type="ECO:0000313" key="3">
    <source>
        <dbReference type="EMBL" id="VCW77417.1"/>
    </source>
</evidence>
<dbReference type="InterPro" id="IPR036051">
    <property type="entry name" value="KRAB_dom_sf"/>
</dbReference>
<comment type="caution">
    <text evidence="3">The sequence shown here is derived from an EMBL/GenBank/DDBJ whole genome shotgun (WGS) entry which is preliminary data.</text>
</comment>
<organism evidence="3 4">
    <name type="scientific">Gulo gulo</name>
    <name type="common">Wolverine</name>
    <name type="synonym">Gluton</name>
    <dbReference type="NCBI Taxonomy" id="48420"/>
    <lineage>
        <taxon>Eukaryota</taxon>
        <taxon>Metazoa</taxon>
        <taxon>Chordata</taxon>
        <taxon>Craniata</taxon>
        <taxon>Vertebrata</taxon>
        <taxon>Euteleostomi</taxon>
        <taxon>Mammalia</taxon>
        <taxon>Eutheria</taxon>
        <taxon>Laurasiatheria</taxon>
        <taxon>Carnivora</taxon>
        <taxon>Caniformia</taxon>
        <taxon>Musteloidea</taxon>
        <taxon>Mustelidae</taxon>
        <taxon>Guloninae</taxon>
        <taxon>Gulo</taxon>
    </lineage>
</organism>
<evidence type="ECO:0000313" key="4">
    <source>
        <dbReference type="Proteomes" id="UP000269945"/>
    </source>
</evidence>
<accession>A0A9X9PYA5</accession>
<name>A0A9X9PYA5_GULGU</name>
<evidence type="ECO:0000256" key="1">
    <source>
        <dbReference type="SAM" id="MobiDB-lite"/>
    </source>
</evidence>
<feature type="non-terminal residue" evidence="3">
    <location>
        <position position="189"/>
    </location>
</feature>
<dbReference type="PROSITE" id="PS50805">
    <property type="entry name" value="KRAB"/>
    <property type="match status" value="1"/>
</dbReference>
<keyword evidence="4" id="KW-1185">Reference proteome</keyword>
<dbReference type="AlphaFoldDB" id="A0A9X9PYA5"/>
<dbReference type="InterPro" id="IPR001909">
    <property type="entry name" value="KRAB"/>
</dbReference>
<feature type="compositionally biased region" description="Basic and acidic residues" evidence="1">
    <location>
        <begin position="130"/>
        <end position="143"/>
    </location>
</feature>
<dbReference type="GO" id="GO:0006355">
    <property type="term" value="P:regulation of DNA-templated transcription"/>
    <property type="evidence" value="ECO:0007669"/>
    <property type="project" value="InterPro"/>
</dbReference>
<sequence>MDFTLDWEHLGLDQGDLFWDTALDNYQNLFLLNPSKPKLTSQPDGAEEQKVLERESPESAGPNPAEVKNCLLGQDFLEEGLSQEIVETFSKDGLWNSSWGEACVGESWLDSFLGDPESFLRSDFVTNKESPTEGRSHDLKGDLGPESLPSTGEDSVILNLPEKSPAPATSLEHGNDFGCDLDQSWQETV</sequence>
<proteinExistence type="predicted"/>
<feature type="compositionally biased region" description="Basic and acidic residues" evidence="1">
    <location>
        <begin position="47"/>
        <end position="57"/>
    </location>
</feature>
<dbReference type="SUPFAM" id="SSF109640">
    <property type="entry name" value="KRAB domain (Kruppel-associated box)"/>
    <property type="match status" value="1"/>
</dbReference>
<reference evidence="3 4" key="1">
    <citation type="submission" date="2018-10" db="EMBL/GenBank/DDBJ databases">
        <authorList>
            <person name="Ekblom R."/>
            <person name="Jareborg N."/>
        </authorList>
    </citation>
    <scope>NUCLEOTIDE SEQUENCE [LARGE SCALE GENOMIC DNA]</scope>
    <source>
        <tissue evidence="3">Muscle</tissue>
    </source>
</reference>
<protein>
    <recommendedName>
        <fullName evidence="2">KRAB domain-containing protein</fullName>
    </recommendedName>
</protein>